<evidence type="ECO:0000256" key="3">
    <source>
        <dbReference type="ARBA" id="ARBA00022723"/>
    </source>
</evidence>
<dbReference type="AlphaFoldDB" id="A0A0F9FQS6"/>
<evidence type="ECO:0000259" key="7">
    <source>
        <dbReference type="Pfam" id="PF01432"/>
    </source>
</evidence>
<evidence type="ECO:0000256" key="6">
    <source>
        <dbReference type="ARBA" id="ARBA00023049"/>
    </source>
</evidence>
<keyword evidence="3" id="KW-0479">Metal-binding</keyword>
<dbReference type="SUPFAM" id="SSF55486">
    <property type="entry name" value="Metalloproteases ('zincins'), catalytic domain"/>
    <property type="match status" value="1"/>
</dbReference>
<dbReference type="Pfam" id="PF01432">
    <property type="entry name" value="Peptidase_M3"/>
    <property type="match status" value="1"/>
</dbReference>
<keyword evidence="6" id="KW-0482">Metalloprotease</keyword>
<dbReference type="GO" id="GO:0046872">
    <property type="term" value="F:metal ion binding"/>
    <property type="evidence" value="ECO:0007669"/>
    <property type="project" value="UniProtKB-KW"/>
</dbReference>
<accession>A0A0F9FQS6</accession>
<feature type="domain" description="Peptidase M3A/M3B catalytic" evidence="7">
    <location>
        <begin position="12"/>
        <end position="79"/>
    </location>
</feature>
<organism evidence="8">
    <name type="scientific">marine sediment metagenome</name>
    <dbReference type="NCBI Taxonomy" id="412755"/>
    <lineage>
        <taxon>unclassified sequences</taxon>
        <taxon>metagenomes</taxon>
        <taxon>ecological metagenomes</taxon>
    </lineage>
</organism>
<keyword evidence="5" id="KW-0862">Zinc</keyword>
<comment type="caution">
    <text evidence="8">The sequence shown here is derived from an EMBL/GenBank/DDBJ whole genome shotgun (WGS) entry which is preliminary data.</text>
</comment>
<dbReference type="InterPro" id="IPR001567">
    <property type="entry name" value="Pept_M3A_M3B_dom"/>
</dbReference>
<name>A0A0F9FQS6_9ZZZZ</name>
<dbReference type="EMBL" id="LAZR01031563">
    <property type="protein sequence ID" value="KKL53392.1"/>
    <property type="molecule type" value="Genomic_DNA"/>
</dbReference>
<keyword evidence="4" id="KW-0378">Hydrolase</keyword>
<evidence type="ECO:0000256" key="5">
    <source>
        <dbReference type="ARBA" id="ARBA00022833"/>
    </source>
</evidence>
<sequence>FDSEFVAYLNDMYNRNHIDASPRKGKKNGANCADWYKGRSAFILLTFTGEQNEIFTLIHELGHAIHDYLAIEAQTYHNIHPGIL</sequence>
<dbReference type="GO" id="GO:0006508">
    <property type="term" value="P:proteolysis"/>
    <property type="evidence" value="ECO:0007669"/>
    <property type="project" value="UniProtKB-KW"/>
</dbReference>
<gene>
    <name evidence="8" type="ORF">LCGC14_2275920</name>
</gene>
<reference evidence="8" key="1">
    <citation type="journal article" date="2015" name="Nature">
        <title>Complex archaea that bridge the gap between prokaryotes and eukaryotes.</title>
        <authorList>
            <person name="Spang A."/>
            <person name="Saw J.H."/>
            <person name="Jorgensen S.L."/>
            <person name="Zaremba-Niedzwiedzka K."/>
            <person name="Martijn J."/>
            <person name="Lind A.E."/>
            <person name="van Eijk R."/>
            <person name="Schleper C."/>
            <person name="Guy L."/>
            <person name="Ettema T.J."/>
        </authorList>
    </citation>
    <scope>NUCLEOTIDE SEQUENCE</scope>
</reference>
<dbReference type="GO" id="GO:0004222">
    <property type="term" value="F:metalloendopeptidase activity"/>
    <property type="evidence" value="ECO:0007669"/>
    <property type="project" value="InterPro"/>
</dbReference>
<evidence type="ECO:0000256" key="1">
    <source>
        <dbReference type="ARBA" id="ARBA00001947"/>
    </source>
</evidence>
<evidence type="ECO:0000256" key="4">
    <source>
        <dbReference type="ARBA" id="ARBA00022801"/>
    </source>
</evidence>
<protein>
    <recommendedName>
        <fullName evidence="7">Peptidase M3A/M3B catalytic domain-containing protein</fullName>
    </recommendedName>
</protein>
<evidence type="ECO:0000313" key="8">
    <source>
        <dbReference type="EMBL" id="KKL53392.1"/>
    </source>
</evidence>
<evidence type="ECO:0000256" key="2">
    <source>
        <dbReference type="ARBA" id="ARBA00022670"/>
    </source>
</evidence>
<feature type="non-terminal residue" evidence="8">
    <location>
        <position position="1"/>
    </location>
</feature>
<keyword evidence="2" id="KW-0645">Protease</keyword>
<dbReference type="Gene3D" id="1.10.1370.30">
    <property type="match status" value="1"/>
</dbReference>
<comment type="cofactor">
    <cofactor evidence="1">
        <name>Zn(2+)</name>
        <dbReference type="ChEBI" id="CHEBI:29105"/>
    </cofactor>
</comment>
<proteinExistence type="predicted"/>